<feature type="transmembrane region" description="Helical" evidence="8">
    <location>
        <begin position="47"/>
        <end position="68"/>
    </location>
</feature>
<keyword evidence="4 8" id="KW-0812">Transmembrane</keyword>
<evidence type="ECO:0000256" key="7">
    <source>
        <dbReference type="ARBA" id="ARBA00023136"/>
    </source>
</evidence>
<dbReference type="InterPro" id="IPR003445">
    <property type="entry name" value="Cat_transpt"/>
</dbReference>
<feature type="transmembrane region" description="Helical" evidence="8">
    <location>
        <begin position="111"/>
        <end position="131"/>
    </location>
</feature>
<dbReference type="EMBL" id="CP056775">
    <property type="protein sequence ID" value="QRR00826.1"/>
    <property type="molecule type" value="Genomic_DNA"/>
</dbReference>
<keyword evidence="2" id="KW-0813">Transport</keyword>
<evidence type="ECO:0000256" key="4">
    <source>
        <dbReference type="ARBA" id="ARBA00022692"/>
    </source>
</evidence>
<feature type="transmembrane region" description="Helical" evidence="8">
    <location>
        <begin position="170"/>
        <end position="189"/>
    </location>
</feature>
<keyword evidence="5 8" id="KW-1133">Transmembrane helix</keyword>
<evidence type="ECO:0000256" key="8">
    <source>
        <dbReference type="SAM" id="Phobius"/>
    </source>
</evidence>
<keyword evidence="7 8" id="KW-0472">Membrane</keyword>
<keyword evidence="3" id="KW-1003">Cell membrane</keyword>
<feature type="transmembrane region" description="Helical" evidence="8">
    <location>
        <begin position="138"/>
        <end position="158"/>
    </location>
</feature>
<feature type="transmembrane region" description="Helical" evidence="8">
    <location>
        <begin position="201"/>
        <end position="225"/>
    </location>
</feature>
<gene>
    <name evidence="9" type="ORF">HWI92_07840</name>
</gene>
<protein>
    <submittedName>
        <fullName evidence="9">ATPase</fullName>
    </submittedName>
</protein>
<feature type="transmembrane region" description="Helical" evidence="8">
    <location>
        <begin position="522"/>
        <end position="541"/>
    </location>
</feature>
<dbReference type="PANTHER" id="PTHR32024:SF1">
    <property type="entry name" value="KTR SYSTEM POTASSIUM UPTAKE PROTEIN B"/>
    <property type="match status" value="1"/>
</dbReference>
<feature type="transmembrane region" description="Helical" evidence="8">
    <location>
        <begin position="253"/>
        <end position="275"/>
    </location>
</feature>
<keyword evidence="10" id="KW-1185">Reference proteome</keyword>
<feature type="transmembrane region" description="Helical" evidence="8">
    <location>
        <begin position="367"/>
        <end position="395"/>
    </location>
</feature>
<evidence type="ECO:0000256" key="1">
    <source>
        <dbReference type="ARBA" id="ARBA00004651"/>
    </source>
</evidence>
<accession>A0ABX7I412</accession>
<sequence length="591" mass="65335">MMTEDKFIFYRKQLDRVILFTSLICTLAILFHIGYNRNNEIERLINAGLEWCFYFFAVALSLKTLTAFKSRSAVTPRVSEAILCFYFVAVTLIDNYHFAGAAGTKLVKPEWIYLGIFAVLVVEVSKQTLFFDQFYFNPTLLFVLSFLLLIIVGTALLLLPNSAVHGQLHFVDALFLAASSVCITGLSGIDVANDLTRFGQTVVLVLVQVGGLGIMTFTGFFGYFFSGGFSYKNQLMFTELIGENKVGSVISTLYKIVFVTFLLEFIGAVLIYFTLDNDMFISSGEKFYATIFHAITAFCNAGFSIFDGGLTHPYVKFNYPFQLGIIWLYIMGGLGFLVIFNFYELVSRFLVSLYHRIFFKRPIKHRSVVIAFNSKIIGYTTLCLIIAGFLFSFFLEYNYTLREHESGFGKAVTALFIGTSPRSSGFNTVPMEGLAFSTVMIILLLMWIGAAPGSTGGGIKVTTFAVAALNIGRLARGKDSIEVAGRMVSEDSVARALGIITLSLLFLGLSIFALTVTDPEKTLLSLAFESFSAFTTTGLSLGITPRLSDAGKLVVILTMFIGRVGSMTLLIALVKKAKPENYHLPAEQVNL</sequence>
<evidence type="ECO:0000256" key="6">
    <source>
        <dbReference type="ARBA" id="ARBA00023065"/>
    </source>
</evidence>
<feature type="transmembrane region" description="Helical" evidence="8">
    <location>
        <begin position="553"/>
        <end position="574"/>
    </location>
</feature>
<proteinExistence type="predicted"/>
<comment type="subcellular location">
    <subcellularLocation>
        <location evidence="1">Cell membrane</location>
        <topology evidence="1">Multi-pass membrane protein</topology>
    </subcellularLocation>
</comment>
<evidence type="ECO:0000256" key="3">
    <source>
        <dbReference type="ARBA" id="ARBA00022475"/>
    </source>
</evidence>
<feature type="transmembrane region" description="Helical" evidence="8">
    <location>
        <begin position="496"/>
        <end position="516"/>
    </location>
</feature>
<dbReference type="PANTHER" id="PTHR32024">
    <property type="entry name" value="TRK SYSTEM POTASSIUM UPTAKE PROTEIN TRKG-RELATED"/>
    <property type="match status" value="1"/>
</dbReference>
<feature type="transmembrane region" description="Helical" evidence="8">
    <location>
        <begin position="326"/>
        <end position="346"/>
    </location>
</feature>
<keyword evidence="6" id="KW-0406">Ion transport</keyword>
<dbReference type="RefSeq" id="WP_204662444.1">
    <property type="nucleotide sequence ID" value="NZ_CP056775.1"/>
</dbReference>
<organism evidence="9 10">
    <name type="scientific">Dyadobacter sandarakinus</name>
    <dbReference type="NCBI Taxonomy" id="2747268"/>
    <lineage>
        <taxon>Bacteria</taxon>
        <taxon>Pseudomonadati</taxon>
        <taxon>Bacteroidota</taxon>
        <taxon>Cytophagia</taxon>
        <taxon>Cytophagales</taxon>
        <taxon>Spirosomataceae</taxon>
        <taxon>Dyadobacter</taxon>
    </lineage>
</organism>
<evidence type="ECO:0000313" key="9">
    <source>
        <dbReference type="EMBL" id="QRR00826.1"/>
    </source>
</evidence>
<feature type="transmembrane region" description="Helical" evidence="8">
    <location>
        <begin position="17"/>
        <end position="35"/>
    </location>
</feature>
<evidence type="ECO:0000313" key="10">
    <source>
        <dbReference type="Proteomes" id="UP000612680"/>
    </source>
</evidence>
<evidence type="ECO:0000256" key="2">
    <source>
        <dbReference type="ARBA" id="ARBA00022448"/>
    </source>
</evidence>
<name>A0ABX7I412_9BACT</name>
<dbReference type="Pfam" id="PF02386">
    <property type="entry name" value="TrkH"/>
    <property type="match status" value="1"/>
</dbReference>
<feature type="transmembrane region" description="Helical" evidence="8">
    <location>
        <begin position="433"/>
        <end position="450"/>
    </location>
</feature>
<feature type="transmembrane region" description="Helical" evidence="8">
    <location>
        <begin position="287"/>
        <end position="306"/>
    </location>
</feature>
<feature type="transmembrane region" description="Helical" evidence="8">
    <location>
        <begin position="80"/>
        <end position="99"/>
    </location>
</feature>
<evidence type="ECO:0000256" key="5">
    <source>
        <dbReference type="ARBA" id="ARBA00022989"/>
    </source>
</evidence>
<dbReference type="Proteomes" id="UP000612680">
    <property type="component" value="Chromosome"/>
</dbReference>
<reference evidence="9 10" key="1">
    <citation type="submission" date="2020-06" db="EMBL/GenBank/DDBJ databases">
        <title>Dyadobacter sandarakinus sp. nov., isolated from the soil of the Arctic Yellow River Station.</title>
        <authorList>
            <person name="Zhang Y."/>
            <person name="Peng F."/>
        </authorList>
    </citation>
    <scope>NUCLEOTIDE SEQUENCE [LARGE SCALE GENOMIC DNA]</scope>
    <source>
        <strain evidence="9 10">Q3-56</strain>
    </source>
</reference>